<comment type="caution">
    <text evidence="4">The sequence shown here is derived from an EMBL/GenBank/DDBJ whole genome shotgun (WGS) entry which is preliminary data.</text>
</comment>
<dbReference type="NCBIfam" id="TIGR00654">
    <property type="entry name" value="PhzF_family"/>
    <property type="match status" value="1"/>
</dbReference>
<evidence type="ECO:0000313" key="5">
    <source>
        <dbReference type="Proteomes" id="UP000319908"/>
    </source>
</evidence>
<evidence type="ECO:0000256" key="3">
    <source>
        <dbReference type="PIRSR" id="PIRSR016184-1"/>
    </source>
</evidence>
<protein>
    <submittedName>
        <fullName evidence="4">Isomerase YddE</fullName>
        <ecNumber evidence="4">5.1.-.-</ecNumber>
    </submittedName>
</protein>
<proteinExistence type="inferred from homology"/>
<dbReference type="Proteomes" id="UP000319908">
    <property type="component" value="Unassembled WGS sequence"/>
</dbReference>
<dbReference type="Pfam" id="PF02567">
    <property type="entry name" value="PhzC-PhzF"/>
    <property type="match status" value="1"/>
</dbReference>
<dbReference type="PANTHER" id="PTHR13774">
    <property type="entry name" value="PHENAZINE BIOSYNTHESIS PROTEIN"/>
    <property type="match status" value="1"/>
</dbReference>
<keyword evidence="5" id="KW-1185">Reference proteome</keyword>
<dbReference type="InterPro" id="IPR003719">
    <property type="entry name" value="Phenazine_PhzF-like"/>
</dbReference>
<name>A0A5C6BZT8_9BACT</name>
<keyword evidence="2 4" id="KW-0413">Isomerase</keyword>
<feature type="active site" evidence="3">
    <location>
        <position position="50"/>
    </location>
</feature>
<dbReference type="PIRSF" id="PIRSF016184">
    <property type="entry name" value="PhzC_PhzF"/>
    <property type="match status" value="1"/>
</dbReference>
<dbReference type="PANTHER" id="PTHR13774:SF17">
    <property type="entry name" value="PHENAZINE BIOSYNTHESIS-LIKE DOMAIN-CONTAINING PROTEIN"/>
    <property type="match status" value="1"/>
</dbReference>
<dbReference type="EMBL" id="SJPU01000001">
    <property type="protein sequence ID" value="TWU17890.1"/>
    <property type="molecule type" value="Genomic_DNA"/>
</dbReference>
<dbReference type="RefSeq" id="WP_146404817.1">
    <property type="nucleotide sequence ID" value="NZ_SJPU01000001.1"/>
</dbReference>
<evidence type="ECO:0000313" key="4">
    <source>
        <dbReference type="EMBL" id="TWU17890.1"/>
    </source>
</evidence>
<gene>
    <name evidence="4" type="primary">yddE_1</name>
    <name evidence="4" type="ORF">Poly21_00410</name>
</gene>
<comment type="similarity">
    <text evidence="1">Belongs to the PhzF family.</text>
</comment>
<dbReference type="EC" id="5.1.-.-" evidence="4"/>
<evidence type="ECO:0000256" key="1">
    <source>
        <dbReference type="ARBA" id="ARBA00008270"/>
    </source>
</evidence>
<sequence>MSSNTGIPIWQIDAFADRPFAGNPAAVCILDGYPSDEWMQNVAAEMNLSETSFIVPTHDSNSFHLRWFTPATEVDLCGHATLAAAHTLIEQNRVDSSSPIRFQTRSGELPCSHSDSRITLSFPIVPAADDVDSNTSNALVAALGIEEAIVLRTKFDLVAIVSAPSIVESLRPDFNALANIETRGTMTTAVSNTSGVDFVSRFFAPRCGIDEDPVTGSAHCCLAPYWGKRLNKSTLVGYQSSSRGGTVHCEVAGDRVLLTGSAVTVLEGHLLVDPK</sequence>
<dbReference type="OrthoDB" id="9788221at2"/>
<evidence type="ECO:0000256" key="2">
    <source>
        <dbReference type="ARBA" id="ARBA00023235"/>
    </source>
</evidence>
<accession>A0A5C6BZT8</accession>
<dbReference type="Gene3D" id="3.10.310.10">
    <property type="entry name" value="Diaminopimelate Epimerase, Chain A, domain 1"/>
    <property type="match status" value="2"/>
</dbReference>
<dbReference type="AlphaFoldDB" id="A0A5C6BZT8"/>
<organism evidence="4 5">
    <name type="scientific">Allorhodopirellula heiligendammensis</name>
    <dbReference type="NCBI Taxonomy" id="2714739"/>
    <lineage>
        <taxon>Bacteria</taxon>
        <taxon>Pseudomonadati</taxon>
        <taxon>Planctomycetota</taxon>
        <taxon>Planctomycetia</taxon>
        <taxon>Pirellulales</taxon>
        <taxon>Pirellulaceae</taxon>
        <taxon>Allorhodopirellula</taxon>
    </lineage>
</organism>
<dbReference type="GO" id="GO:0005737">
    <property type="term" value="C:cytoplasm"/>
    <property type="evidence" value="ECO:0007669"/>
    <property type="project" value="TreeGrafter"/>
</dbReference>
<dbReference type="GO" id="GO:0016853">
    <property type="term" value="F:isomerase activity"/>
    <property type="evidence" value="ECO:0007669"/>
    <property type="project" value="UniProtKB-KW"/>
</dbReference>
<reference evidence="4 5" key="1">
    <citation type="journal article" date="2020" name="Antonie Van Leeuwenhoek">
        <title>Rhodopirellula heiligendammensis sp. nov., Rhodopirellula pilleata sp. nov., and Rhodopirellula solitaria sp. nov. isolated from natural or artificial marine surfaces in Northern Germany and California, USA, and emended description of the genus Rhodopirellula.</title>
        <authorList>
            <person name="Kallscheuer N."/>
            <person name="Wiegand S."/>
            <person name="Jogler M."/>
            <person name="Boedeker C."/>
            <person name="Peeters S.H."/>
            <person name="Rast P."/>
            <person name="Heuer A."/>
            <person name="Jetten M.S.M."/>
            <person name="Rohde M."/>
            <person name="Jogler C."/>
        </authorList>
    </citation>
    <scope>NUCLEOTIDE SEQUENCE [LARGE SCALE GENOMIC DNA]</scope>
    <source>
        <strain evidence="4 5">Poly21</strain>
    </source>
</reference>
<dbReference type="SUPFAM" id="SSF54506">
    <property type="entry name" value="Diaminopimelate epimerase-like"/>
    <property type="match status" value="1"/>
</dbReference>